<dbReference type="InParanoid" id="G3AN53"/>
<evidence type="ECO:0000313" key="1">
    <source>
        <dbReference type="EMBL" id="EGW31896.1"/>
    </source>
</evidence>
<dbReference type="GeneID" id="18870089"/>
<reference evidence="1 2" key="1">
    <citation type="journal article" date="2011" name="Proc. Natl. Acad. Sci. U.S.A.">
        <title>Comparative genomics of xylose-fermenting fungi for enhanced biofuel production.</title>
        <authorList>
            <person name="Wohlbach D.J."/>
            <person name="Kuo A."/>
            <person name="Sato T.K."/>
            <person name="Potts K.M."/>
            <person name="Salamov A.A."/>
            <person name="LaButti K.M."/>
            <person name="Sun H."/>
            <person name="Clum A."/>
            <person name="Pangilinan J.L."/>
            <person name="Lindquist E.A."/>
            <person name="Lucas S."/>
            <person name="Lapidus A."/>
            <person name="Jin M."/>
            <person name="Gunawan C."/>
            <person name="Balan V."/>
            <person name="Dale B.E."/>
            <person name="Jeffries T.W."/>
            <person name="Zinkel R."/>
            <person name="Barry K.W."/>
            <person name="Grigoriev I.V."/>
            <person name="Gasch A.P."/>
        </authorList>
    </citation>
    <scope>NUCLEOTIDE SEQUENCE [LARGE SCALE GENOMIC DNA]</scope>
    <source>
        <strain evidence="2">NRRL Y-27907 / 11-Y1</strain>
    </source>
</reference>
<dbReference type="KEGG" id="spaa:SPAPADRAFT_138006"/>
<dbReference type="HOGENOM" id="CLU_098734_0_0_1"/>
<sequence>MLTTKIIRCSTLCITRIGITRPFSSSIPLSKSPFRTSDNQIDTGDISTENNPWSPTLYSDSIYVQEPKKFTKTKLPWYYRLSYSPLYEAPSAKYVSLLKRMTIGFTILGMYGSKLLLDSTQLEDIYAYTVALMSMAPTAIVQYKTRDYVTRIFRLYDKNKPQTLENLVSDEKLIMEKLNFTGNTTYNELLDISNSKTLKLTPKNKQNWMMPYSTWEEIEPESQTKRSYYIEDNIGGLKMDRIWGKVEKQSGVNNGRSDWEDSK</sequence>
<organism evidence="2">
    <name type="scientific">Spathaspora passalidarum (strain NRRL Y-27907 / 11-Y1)</name>
    <dbReference type="NCBI Taxonomy" id="619300"/>
    <lineage>
        <taxon>Eukaryota</taxon>
        <taxon>Fungi</taxon>
        <taxon>Dikarya</taxon>
        <taxon>Ascomycota</taxon>
        <taxon>Saccharomycotina</taxon>
        <taxon>Pichiomycetes</taxon>
        <taxon>Debaryomycetaceae</taxon>
        <taxon>Spathaspora</taxon>
    </lineage>
</organism>
<dbReference type="EMBL" id="GL996502">
    <property type="protein sequence ID" value="EGW31896.1"/>
    <property type="molecule type" value="Genomic_DNA"/>
</dbReference>
<dbReference type="AlphaFoldDB" id="G3AN53"/>
<dbReference type="OrthoDB" id="4078936at2759"/>
<keyword evidence="2" id="KW-1185">Reference proteome</keyword>
<gene>
    <name evidence="1" type="ORF">SPAPADRAFT_138006</name>
</gene>
<dbReference type="RefSeq" id="XP_007375172.1">
    <property type="nucleotide sequence ID" value="XM_007375110.1"/>
</dbReference>
<dbReference type="OMA" id="VEHNSGV"/>
<dbReference type="eggNOG" id="ENOG502SAH4">
    <property type="taxonomic scope" value="Eukaryota"/>
</dbReference>
<name>G3AN53_SPAPN</name>
<evidence type="ECO:0000313" key="2">
    <source>
        <dbReference type="Proteomes" id="UP000000709"/>
    </source>
</evidence>
<accession>G3AN53</accession>
<proteinExistence type="predicted"/>
<dbReference type="Proteomes" id="UP000000709">
    <property type="component" value="Unassembled WGS sequence"/>
</dbReference>
<protein>
    <submittedName>
        <fullName evidence="1">Uncharacterized protein</fullName>
    </submittedName>
</protein>